<dbReference type="GO" id="GO:0005262">
    <property type="term" value="F:calcium channel activity"/>
    <property type="evidence" value="ECO:0007669"/>
    <property type="project" value="UniProtKB-KW"/>
</dbReference>
<dbReference type="Pfam" id="PF04678">
    <property type="entry name" value="MCU"/>
    <property type="match status" value="1"/>
</dbReference>
<feature type="compositionally biased region" description="Low complexity" evidence="18">
    <location>
        <begin position="412"/>
        <end position="421"/>
    </location>
</feature>
<comment type="catalytic activity">
    <reaction evidence="14">
        <text>Ca(2+)(in) = Ca(2+)(out)</text>
        <dbReference type="Rhea" id="RHEA:29671"/>
        <dbReference type="ChEBI" id="CHEBI:29108"/>
    </reaction>
</comment>
<keyword evidence="13" id="KW-0407">Ion channel</keyword>
<feature type="compositionally biased region" description="Basic and acidic residues" evidence="18">
    <location>
        <begin position="449"/>
        <end position="477"/>
    </location>
</feature>
<comment type="function">
    <text evidence="17">Highly selective calcium channel localized to the inner mitochondrial membrane, which mediates calcium uptake into the mitochondrial matrix. Mitochondrial calcium homeostasis plays key roles in cellular physiology and regulates ATP production, cytoplasmic calcium signals and activation of cell death pathways. Sufficient to operate as a pore-forming channel without the need of calcium-sensor or auxiliary subunit.</text>
</comment>
<accession>A0A550CFY3</accession>
<feature type="compositionally biased region" description="Basic and acidic residues" evidence="18">
    <location>
        <begin position="431"/>
        <end position="442"/>
    </location>
</feature>
<dbReference type="GO" id="GO:0051560">
    <property type="term" value="P:mitochondrial calcium ion homeostasis"/>
    <property type="evidence" value="ECO:0007669"/>
    <property type="project" value="InterPro"/>
</dbReference>
<comment type="similarity">
    <text evidence="2">Belongs to the MCU (TC 1.A.77) family.</text>
</comment>
<keyword evidence="3" id="KW-0813">Transport</keyword>
<dbReference type="GO" id="GO:0036444">
    <property type="term" value="P:calcium import into the mitochondrion"/>
    <property type="evidence" value="ECO:0007669"/>
    <property type="project" value="TreeGrafter"/>
</dbReference>
<evidence type="ECO:0000256" key="1">
    <source>
        <dbReference type="ARBA" id="ARBA00004448"/>
    </source>
</evidence>
<organism evidence="21 22">
    <name type="scientific">Schizophyllum amplum</name>
    <dbReference type="NCBI Taxonomy" id="97359"/>
    <lineage>
        <taxon>Eukaryota</taxon>
        <taxon>Fungi</taxon>
        <taxon>Dikarya</taxon>
        <taxon>Basidiomycota</taxon>
        <taxon>Agaricomycotina</taxon>
        <taxon>Agaricomycetes</taxon>
        <taxon>Agaricomycetidae</taxon>
        <taxon>Agaricales</taxon>
        <taxon>Schizophyllaceae</taxon>
        <taxon>Schizophyllum</taxon>
    </lineage>
</organism>
<dbReference type="InterPro" id="IPR006769">
    <property type="entry name" value="MCU_C"/>
</dbReference>
<feature type="compositionally biased region" description="Basic and acidic residues" evidence="18">
    <location>
        <begin position="383"/>
        <end position="410"/>
    </location>
</feature>
<comment type="subunit">
    <text evidence="15">Homotetramer, assembles in a dimer or dimers configuration with two interfaces.</text>
</comment>
<feature type="domain" description="Calcium uniporter protein C-terminal" evidence="20">
    <location>
        <begin position="224"/>
        <end position="347"/>
    </location>
</feature>
<keyword evidence="7" id="KW-0999">Mitochondrion inner membrane</keyword>
<dbReference type="AlphaFoldDB" id="A0A550CFY3"/>
<feature type="region of interest" description="Disordered" evidence="18">
    <location>
        <begin position="75"/>
        <end position="99"/>
    </location>
</feature>
<dbReference type="InterPro" id="IPR039055">
    <property type="entry name" value="MCU_fam"/>
</dbReference>
<evidence type="ECO:0000256" key="6">
    <source>
        <dbReference type="ARBA" id="ARBA00022692"/>
    </source>
</evidence>
<evidence type="ECO:0000256" key="17">
    <source>
        <dbReference type="ARBA" id="ARBA00045938"/>
    </source>
</evidence>
<keyword evidence="11" id="KW-0496">Mitochondrion</keyword>
<keyword evidence="6 19" id="KW-0812">Transmembrane</keyword>
<feature type="transmembrane region" description="Helical" evidence="19">
    <location>
        <begin position="295"/>
        <end position="313"/>
    </location>
</feature>
<evidence type="ECO:0000256" key="3">
    <source>
        <dbReference type="ARBA" id="ARBA00022448"/>
    </source>
</evidence>
<evidence type="ECO:0000256" key="11">
    <source>
        <dbReference type="ARBA" id="ARBA00023128"/>
    </source>
</evidence>
<sequence length="508" mass="56082">MNLSSLLRSHNGFSARPSLSARALKTVHASSIASRVSQSRAISSCIPCVSPAWRHQRRGYARQLTPDATKIDHSQFLSQASPGAKWDKRPPSQDTGEEEAELEDAVDGKGKLLPTASHLFKLILPLADVANRRGETNRVAPPIVFLLHPSQPLSHVCRLIASGLHSPPDSVEFHSTSPSGRVSQWSDSTDVADFMRDAARAAKFSIAVIYPDDPETVIDVQVPSFASRTRFLRRRLAVIESQLEGMDKVKRECDHLARHGARRMALGGFGLLVMYWAAVARLTFWDYGWDIMEPITYLSGLSTVICGYLWFLYQGREVSYTSVLDHSISSRREALYRSRGLDIERYADFVAEARSLRREISKIAEDYDRDKWDDVAEDENGDPIDRKDERDVRAKDVGAGDAKDGSDGKDGGAANAKDMGASDAKSVGAGDAKDVGEGDAKDVGAGGAKDVDAGEVHADDFRGSGREAEREEAKAESGEDAEGDRRLKRRRDEDKRRRAGKEREKRDE</sequence>
<name>A0A550CFY3_9AGAR</name>
<evidence type="ECO:0000256" key="13">
    <source>
        <dbReference type="ARBA" id="ARBA00023303"/>
    </source>
</evidence>
<evidence type="ECO:0000259" key="20">
    <source>
        <dbReference type="Pfam" id="PF04678"/>
    </source>
</evidence>
<evidence type="ECO:0000256" key="14">
    <source>
        <dbReference type="ARBA" id="ARBA00036634"/>
    </source>
</evidence>
<dbReference type="OrthoDB" id="278338at2759"/>
<evidence type="ECO:0000256" key="8">
    <source>
        <dbReference type="ARBA" id="ARBA00022837"/>
    </source>
</evidence>
<proteinExistence type="inferred from homology"/>
<evidence type="ECO:0000256" key="18">
    <source>
        <dbReference type="SAM" id="MobiDB-lite"/>
    </source>
</evidence>
<feature type="region of interest" description="Disordered" evidence="18">
    <location>
        <begin position="374"/>
        <end position="508"/>
    </location>
</feature>
<dbReference type="PANTHER" id="PTHR13462">
    <property type="entry name" value="CALCIUM UNIPORTER PROTEIN, MITOCHONDRIAL"/>
    <property type="match status" value="1"/>
</dbReference>
<keyword evidence="10" id="KW-0406">Ion transport</keyword>
<evidence type="ECO:0000313" key="21">
    <source>
        <dbReference type="EMBL" id="TRM63719.1"/>
    </source>
</evidence>
<dbReference type="GO" id="GO:1990246">
    <property type="term" value="C:uniplex complex"/>
    <property type="evidence" value="ECO:0007669"/>
    <property type="project" value="TreeGrafter"/>
</dbReference>
<keyword evidence="4" id="KW-0109">Calcium transport</keyword>
<feature type="compositionally biased region" description="Basic and acidic residues" evidence="18">
    <location>
        <begin position="490"/>
        <end position="508"/>
    </location>
</feature>
<protein>
    <recommendedName>
        <fullName evidence="16">Calcium uniporter protein, mitochondrial</fullName>
    </recommendedName>
</protein>
<evidence type="ECO:0000313" key="22">
    <source>
        <dbReference type="Proteomes" id="UP000320762"/>
    </source>
</evidence>
<feature type="transmembrane region" description="Helical" evidence="19">
    <location>
        <begin position="264"/>
        <end position="283"/>
    </location>
</feature>
<dbReference type="PANTHER" id="PTHR13462:SF10">
    <property type="entry name" value="CALCIUM UNIPORTER PROTEIN, MITOCHONDRIAL"/>
    <property type="match status" value="1"/>
</dbReference>
<evidence type="ECO:0000256" key="16">
    <source>
        <dbReference type="ARBA" id="ARBA00044981"/>
    </source>
</evidence>
<evidence type="ECO:0000256" key="2">
    <source>
        <dbReference type="ARBA" id="ARBA00005653"/>
    </source>
</evidence>
<evidence type="ECO:0000256" key="4">
    <source>
        <dbReference type="ARBA" id="ARBA00022568"/>
    </source>
</evidence>
<evidence type="ECO:0000256" key="5">
    <source>
        <dbReference type="ARBA" id="ARBA00022673"/>
    </source>
</evidence>
<keyword evidence="8" id="KW-0106">Calcium</keyword>
<gene>
    <name evidence="21" type="ORF">BD626DRAFT_402379</name>
</gene>
<dbReference type="STRING" id="97359.A0A550CFY3"/>
<dbReference type="GO" id="GO:0015292">
    <property type="term" value="F:uniporter activity"/>
    <property type="evidence" value="ECO:0007669"/>
    <property type="project" value="TreeGrafter"/>
</dbReference>
<evidence type="ECO:0000256" key="10">
    <source>
        <dbReference type="ARBA" id="ARBA00023065"/>
    </source>
</evidence>
<reference evidence="21 22" key="1">
    <citation type="journal article" date="2019" name="New Phytol.">
        <title>Comparative genomics reveals unique wood-decay strategies and fruiting body development in the Schizophyllaceae.</title>
        <authorList>
            <person name="Almasi E."/>
            <person name="Sahu N."/>
            <person name="Krizsan K."/>
            <person name="Balint B."/>
            <person name="Kovacs G.M."/>
            <person name="Kiss B."/>
            <person name="Cseklye J."/>
            <person name="Drula E."/>
            <person name="Henrissat B."/>
            <person name="Nagy I."/>
            <person name="Chovatia M."/>
            <person name="Adam C."/>
            <person name="LaButti K."/>
            <person name="Lipzen A."/>
            <person name="Riley R."/>
            <person name="Grigoriev I.V."/>
            <person name="Nagy L.G."/>
        </authorList>
    </citation>
    <scope>NUCLEOTIDE SEQUENCE [LARGE SCALE GENOMIC DNA]</scope>
    <source>
        <strain evidence="21 22">NL-1724</strain>
    </source>
</reference>
<evidence type="ECO:0000256" key="9">
    <source>
        <dbReference type="ARBA" id="ARBA00022989"/>
    </source>
</evidence>
<keyword evidence="22" id="KW-1185">Reference proteome</keyword>
<evidence type="ECO:0000256" key="19">
    <source>
        <dbReference type="SAM" id="Phobius"/>
    </source>
</evidence>
<keyword evidence="12 19" id="KW-0472">Membrane</keyword>
<evidence type="ECO:0000256" key="12">
    <source>
        <dbReference type="ARBA" id="ARBA00023136"/>
    </source>
</evidence>
<dbReference type="Proteomes" id="UP000320762">
    <property type="component" value="Unassembled WGS sequence"/>
</dbReference>
<comment type="subcellular location">
    <subcellularLocation>
        <location evidence="1">Mitochondrion inner membrane</location>
        <topology evidence="1">Multi-pass membrane protein</topology>
    </subcellularLocation>
</comment>
<keyword evidence="5" id="KW-0107">Calcium channel</keyword>
<keyword evidence="9 19" id="KW-1133">Transmembrane helix</keyword>
<evidence type="ECO:0000256" key="15">
    <source>
        <dbReference type="ARBA" id="ARBA00044966"/>
    </source>
</evidence>
<evidence type="ECO:0000256" key="7">
    <source>
        <dbReference type="ARBA" id="ARBA00022792"/>
    </source>
</evidence>
<comment type="caution">
    <text evidence="21">The sequence shown here is derived from an EMBL/GenBank/DDBJ whole genome shotgun (WGS) entry which is preliminary data.</text>
</comment>
<dbReference type="EMBL" id="VDMD01000009">
    <property type="protein sequence ID" value="TRM63719.1"/>
    <property type="molecule type" value="Genomic_DNA"/>
</dbReference>